<evidence type="ECO:0000313" key="2">
    <source>
        <dbReference type="Proteomes" id="UP001152531"/>
    </source>
</evidence>
<reference evidence="1" key="1">
    <citation type="submission" date="2022-06" db="EMBL/GenBank/DDBJ databases">
        <authorList>
            <person name="Legras J.-L."/>
            <person name="Devillers H."/>
            <person name="Grondin C."/>
        </authorList>
    </citation>
    <scope>NUCLEOTIDE SEQUENCE</scope>
    <source>
        <strain evidence="1">CLIB 1444</strain>
    </source>
</reference>
<gene>
    <name evidence="1" type="ORF">CLIB1444_01S08240</name>
</gene>
<comment type="caution">
    <text evidence="1">The sequence shown here is derived from an EMBL/GenBank/DDBJ whole genome shotgun (WGS) entry which is preliminary data.</text>
</comment>
<sequence length="695" mass="78235">MVSPGIKEFDKSQLDPYLKKQNAKLTQVVQNFFIKIVTIIITSRSEYQVQDESRINKWFNLLMPSINIKDDLKIWKNNELNSISPMIIETLIDLKSLDDKKSLILNDENNNPWTVFKNGAGKKNEIVVERWLIEFDHNEVSGSIMDELPLIYKQAIVLFRSLYGFTRLMPAYKIKKNTDNLKPLKLVNKVVDGKQPISSKGRIGLSKSIIPHQILTTDSHLIQRQFHPIQTTLGTLKVSVVYRRHSNFKVVDSEVLSQSNIENALEPVKVDFEIPESKQGYQETVDVAGQEEVDARESRELRESRESRELRESRESRESRDLRESRESREELRDSRERELRDESPKRTRPSIQPFKVGSIGNSPPPNQPYGGSSLERRISITSNRSTSNASLVAMLRNPRGSVSSTTGSTTTNIPISNSPNPMSVARSISSSHGSNFIGHEENLETGGTPRFSSSFGSRASRRFSNTSIRQSVLQNNNDSLLGTSAGSTSSINPLSGLYIDDDISDFVRMIDSKGDLRFSYGGGSYNSGHNDSKEILNKFQLLKSQHQSFSDSVSQSLILHQSPRSSPTPGSLNSHKSHRMESSRSNLGSTSQVNSQMNSHLSSQVASHSGSRTGSRKSSNSYDQQILPSITSRLSQSPKDVKGLSTDPSFKRPSIEYENVFDDEDGEDYYLQRKKRDDDDDLLFTMSDMNLTKH</sequence>
<dbReference type="Proteomes" id="UP001152531">
    <property type="component" value="Unassembled WGS sequence"/>
</dbReference>
<accession>A0ACA9Y0Q2</accession>
<protein>
    <submittedName>
        <fullName evidence="1">Autophagy-related protein 13</fullName>
    </submittedName>
</protein>
<organism evidence="1 2">
    <name type="scientific">[Candida] jaroonii</name>
    <dbReference type="NCBI Taxonomy" id="467808"/>
    <lineage>
        <taxon>Eukaryota</taxon>
        <taxon>Fungi</taxon>
        <taxon>Dikarya</taxon>
        <taxon>Ascomycota</taxon>
        <taxon>Saccharomycotina</taxon>
        <taxon>Pichiomycetes</taxon>
        <taxon>Debaryomycetaceae</taxon>
        <taxon>Yamadazyma</taxon>
    </lineage>
</organism>
<evidence type="ECO:0000313" key="1">
    <source>
        <dbReference type="EMBL" id="CAH6718505.1"/>
    </source>
</evidence>
<name>A0ACA9Y0Q2_9ASCO</name>
<keyword evidence="2" id="KW-1185">Reference proteome</keyword>
<proteinExistence type="predicted"/>
<dbReference type="EMBL" id="CALSDN010000001">
    <property type="protein sequence ID" value="CAH6718505.1"/>
    <property type="molecule type" value="Genomic_DNA"/>
</dbReference>